<keyword evidence="2" id="KW-1133">Transmembrane helix</keyword>
<evidence type="ECO:0000313" key="4">
    <source>
        <dbReference type="Proteomes" id="UP001447188"/>
    </source>
</evidence>
<feature type="compositionally biased region" description="Low complexity" evidence="1">
    <location>
        <begin position="24"/>
        <end position="37"/>
    </location>
</feature>
<keyword evidence="2" id="KW-0472">Membrane</keyword>
<dbReference type="Proteomes" id="UP001447188">
    <property type="component" value="Unassembled WGS sequence"/>
</dbReference>
<sequence length="376" mass="39966">MLIYNYCLGTGAQDTAAGGGNGRGTTMTTTFTAPSETPTEKPGTNPYAASSSATPSPLPAPQPADTGLTRSDKIALGVGLGVGIPSAIAGIIVIIHYPSPAETRSNFTNFCAQLDSVNQPRGVDTVSEWMTGKHLGIMFPHRIHLFSRIRCVRKLFASCAQQTPSPPGSNKPTHPRINPTGTTTSSAPRHSKILTAKQVNQAGYKSGHWDGRQQGYREGYQRAIADLIHDAHLRRAYPHPIMARGQTMRTPTPKDYNEKAVGAGTLLAAPSAVTAPGALLSPHPTLSRPNPKLTAAIKVSGKTESPPPLPRNGPEWKAAMKASGTKIGVAMGMYMSGELKVNGKHAATVLRSPPCARCRKYGLKNCRVLDPEKSRI</sequence>
<protein>
    <submittedName>
        <fullName evidence="3">Uncharacterized protein</fullName>
    </submittedName>
</protein>
<name>A0ABR3GCI6_9PEZI</name>
<evidence type="ECO:0000256" key="1">
    <source>
        <dbReference type="SAM" id="MobiDB-lite"/>
    </source>
</evidence>
<dbReference type="EMBL" id="JBBBZM010000117">
    <property type="protein sequence ID" value="KAL0633682.1"/>
    <property type="molecule type" value="Genomic_DNA"/>
</dbReference>
<accession>A0ABR3GCI6</accession>
<comment type="caution">
    <text evidence="3">The sequence shown here is derived from an EMBL/GenBank/DDBJ whole genome shotgun (WGS) entry which is preliminary data.</text>
</comment>
<evidence type="ECO:0000256" key="2">
    <source>
        <dbReference type="SAM" id="Phobius"/>
    </source>
</evidence>
<keyword evidence="4" id="KW-1185">Reference proteome</keyword>
<gene>
    <name evidence="3" type="ORF">Q9L58_007405</name>
</gene>
<feature type="compositionally biased region" description="Polar residues" evidence="1">
    <location>
        <begin position="179"/>
        <end position="188"/>
    </location>
</feature>
<organism evidence="3 4">
    <name type="scientific">Discina gigas</name>
    <dbReference type="NCBI Taxonomy" id="1032678"/>
    <lineage>
        <taxon>Eukaryota</taxon>
        <taxon>Fungi</taxon>
        <taxon>Dikarya</taxon>
        <taxon>Ascomycota</taxon>
        <taxon>Pezizomycotina</taxon>
        <taxon>Pezizomycetes</taxon>
        <taxon>Pezizales</taxon>
        <taxon>Discinaceae</taxon>
        <taxon>Discina</taxon>
    </lineage>
</organism>
<reference evidence="3 4" key="1">
    <citation type="submission" date="2024-02" db="EMBL/GenBank/DDBJ databases">
        <title>Discinaceae phylogenomics.</title>
        <authorList>
            <person name="Dirks A.C."/>
            <person name="James T.Y."/>
        </authorList>
    </citation>
    <scope>NUCLEOTIDE SEQUENCE [LARGE SCALE GENOMIC DNA]</scope>
    <source>
        <strain evidence="3 4">ACD0624</strain>
    </source>
</reference>
<proteinExistence type="predicted"/>
<feature type="region of interest" description="Disordered" evidence="1">
    <location>
        <begin position="160"/>
        <end position="191"/>
    </location>
</feature>
<feature type="compositionally biased region" description="Low complexity" evidence="1">
    <location>
        <begin position="46"/>
        <end position="55"/>
    </location>
</feature>
<feature type="transmembrane region" description="Helical" evidence="2">
    <location>
        <begin position="74"/>
        <end position="97"/>
    </location>
</feature>
<evidence type="ECO:0000313" key="3">
    <source>
        <dbReference type="EMBL" id="KAL0633682.1"/>
    </source>
</evidence>
<feature type="region of interest" description="Disordered" evidence="1">
    <location>
        <begin position="15"/>
        <end position="67"/>
    </location>
</feature>
<keyword evidence="2" id="KW-0812">Transmembrane</keyword>